<dbReference type="Gene3D" id="1.25.40.20">
    <property type="entry name" value="Ankyrin repeat-containing domain"/>
    <property type="match status" value="2"/>
</dbReference>
<dbReference type="Gene3D" id="3.40.50.300">
    <property type="entry name" value="P-loop containing nucleotide triphosphate hydrolases"/>
    <property type="match status" value="1"/>
</dbReference>
<dbReference type="Pfam" id="PF12796">
    <property type="entry name" value="Ank_2"/>
    <property type="match status" value="1"/>
</dbReference>
<dbReference type="PANTHER" id="PTHR10039:SF16">
    <property type="entry name" value="GPI INOSITOL-DEACYLASE"/>
    <property type="match status" value="1"/>
</dbReference>
<reference evidence="4" key="1">
    <citation type="submission" date="2021-07" db="EMBL/GenBank/DDBJ databases">
        <authorList>
            <person name="Branca A.L. A."/>
        </authorList>
    </citation>
    <scope>NUCLEOTIDE SEQUENCE</scope>
</reference>
<evidence type="ECO:0000313" key="5">
    <source>
        <dbReference type="Proteomes" id="UP001152646"/>
    </source>
</evidence>
<dbReference type="PROSITE" id="PS50088">
    <property type="entry name" value="ANK_REPEAT"/>
    <property type="match status" value="3"/>
</dbReference>
<name>A0A9W4JNS0_9EURO</name>
<dbReference type="SUPFAM" id="SSF52540">
    <property type="entry name" value="P-loop containing nucleoside triphosphate hydrolases"/>
    <property type="match status" value="1"/>
</dbReference>
<feature type="repeat" description="ANK" evidence="2">
    <location>
        <begin position="814"/>
        <end position="843"/>
    </location>
</feature>
<dbReference type="PANTHER" id="PTHR10039">
    <property type="entry name" value="AMELOGENIN"/>
    <property type="match status" value="1"/>
</dbReference>
<evidence type="ECO:0000313" key="4">
    <source>
        <dbReference type="EMBL" id="CAG8410767.1"/>
    </source>
</evidence>
<protein>
    <recommendedName>
        <fullName evidence="3">Nephrocystin 3-like N-terminal domain-containing protein</fullName>
    </recommendedName>
</protein>
<dbReference type="SMART" id="SM00248">
    <property type="entry name" value="ANK"/>
    <property type="match status" value="9"/>
</dbReference>
<accession>A0A9W4JNS0</accession>
<evidence type="ECO:0000256" key="1">
    <source>
        <dbReference type="ARBA" id="ARBA00022737"/>
    </source>
</evidence>
<dbReference type="EMBL" id="CAJVPA010000217">
    <property type="protein sequence ID" value="CAG8410767.1"/>
    <property type="molecule type" value="Genomic_DNA"/>
</dbReference>
<dbReference type="InterPro" id="IPR027417">
    <property type="entry name" value="P-loop_NTPase"/>
</dbReference>
<feature type="repeat" description="ANK" evidence="2">
    <location>
        <begin position="590"/>
        <end position="622"/>
    </location>
</feature>
<dbReference type="InterPro" id="IPR002110">
    <property type="entry name" value="Ankyrin_rpt"/>
</dbReference>
<gene>
    <name evidence="4" type="ORF">PSALAMII_LOCUS9159</name>
</gene>
<dbReference type="AlphaFoldDB" id="A0A9W4JNS0"/>
<dbReference type="SUPFAM" id="SSF48403">
    <property type="entry name" value="Ankyrin repeat"/>
    <property type="match status" value="2"/>
</dbReference>
<dbReference type="Pfam" id="PF13637">
    <property type="entry name" value="Ank_4"/>
    <property type="match status" value="1"/>
</dbReference>
<sequence>MSDTETHQENQSDLRATKSLTESLLAPINRLVDASVVYARVMEEERFQQFLSWLSCVPYIQHHSRHSGSRLPGSVEWLLKHPQYKDWKESSSSSILLLTGIPGCGKTKDVSAVIDAFLHEQAVNSLAAPIAYFYCGEAKCGTGYADVNEVIRSLTRQLAVIDKSKRKVHEQVWLGYQRMTAEAKLDGFETPKLNASQCADLILPILDSNPATIILDAIDEVDEANRHDLFSFIRRITDESASVVKIFISSREDSSLLLRLPHAAVLSVKGEETKTDLANFVRHQVTSSIQKQSLLNGDVSAHLQEEVVTFLLTGCREMFLWVELQIEKLCQLKSTASVVEMIQDLPGASSKSLNEIYADLLNRTAEKDPGSRKYAHIAFSWLLCMYEPLSSQAFLAAVSSFGSNKNRSITLPELLNMCSNLVAVNTKSDTIHFIHFSFRQYLQTKPDFDIPRAHEVAANSCLEKCGQDSLLQLESPLKPESNFLLYSALYWPRHYRAAEPWDKKSSLTDSLKNFIFYDEGETSLPFLAWIETAKDAADLLSHELSLKIELNAVPSSSMTPFFAACVYGLTDILPSIMACDSFDIDEKSSMGQTGIYLAAAFNRVDTVDLLLSHGADISIEGGRHKTPFFAGCSNGHVKVVELILSEDKYPLTPGTIEIGFQSSLRAGHGLVAMLLLRNGLAIATQEDYNRILEDTYQAGLFKVVDHMMQNFREYAKSSKSSSSKLLDMAIRKGQPSFFRKYAQTGSIPSHALALAALFGQLDIAQYCLDSGIHIEEEGFLGSPLRCACLMGNESVVRVLITRGADVNRCGPLGTALHAASMSGHLFIVMHLINSGANVNGIGGFFGNALQSAAYRGHFDVAQALLCAGARIAEGGRYSDSLHAAVEGGHEDISKLFVDSGFKYPMIWSPPMASRSRSLTPYKNLLKEAFDARVTVSAGSIMCPSLHLANSTDAEISDFDEVLEGMQDLSKQNGYAFEGRSMKHSPNRSIEIEKSSSDNVLLKAVLQGKATTVHLLVSHHANIRLLGRHIMEGLETASGLGNVAMSKLRHAMVIWRFSKFSLRMRSAIEILDSWKISISCLF</sequence>
<dbReference type="Pfam" id="PF00023">
    <property type="entry name" value="Ank"/>
    <property type="match status" value="1"/>
</dbReference>
<evidence type="ECO:0000256" key="2">
    <source>
        <dbReference type="PROSITE-ProRule" id="PRU00023"/>
    </source>
</evidence>
<dbReference type="Proteomes" id="UP001152646">
    <property type="component" value="Unassembled WGS sequence"/>
</dbReference>
<feature type="domain" description="Nephrocystin 3-like N-terminal" evidence="3">
    <location>
        <begin position="73"/>
        <end position="251"/>
    </location>
</feature>
<feature type="repeat" description="ANK" evidence="2">
    <location>
        <begin position="782"/>
        <end position="807"/>
    </location>
</feature>
<organism evidence="4 5">
    <name type="scientific">Penicillium salamii</name>
    <dbReference type="NCBI Taxonomy" id="1612424"/>
    <lineage>
        <taxon>Eukaryota</taxon>
        <taxon>Fungi</taxon>
        <taxon>Dikarya</taxon>
        <taxon>Ascomycota</taxon>
        <taxon>Pezizomycotina</taxon>
        <taxon>Eurotiomycetes</taxon>
        <taxon>Eurotiomycetidae</taxon>
        <taxon>Eurotiales</taxon>
        <taxon>Aspergillaceae</taxon>
        <taxon>Penicillium</taxon>
    </lineage>
</organism>
<proteinExistence type="predicted"/>
<dbReference type="Pfam" id="PF24883">
    <property type="entry name" value="NPHP3_N"/>
    <property type="match status" value="1"/>
</dbReference>
<keyword evidence="1" id="KW-0677">Repeat</keyword>
<evidence type="ECO:0000259" key="3">
    <source>
        <dbReference type="Pfam" id="PF24883"/>
    </source>
</evidence>
<comment type="caution">
    <text evidence="4">The sequence shown here is derived from an EMBL/GenBank/DDBJ whole genome shotgun (WGS) entry which is preliminary data.</text>
</comment>
<dbReference type="InterPro" id="IPR056884">
    <property type="entry name" value="NPHP3-like_N"/>
</dbReference>
<dbReference type="InterPro" id="IPR036770">
    <property type="entry name" value="Ankyrin_rpt-contain_sf"/>
</dbReference>
<keyword evidence="2" id="KW-0040">ANK repeat</keyword>
<dbReference type="PROSITE" id="PS50297">
    <property type="entry name" value="ANK_REP_REGION"/>
    <property type="match status" value="3"/>
</dbReference>
<dbReference type="OrthoDB" id="7464126at2759"/>